<dbReference type="AlphaFoldDB" id="A0A022W075"/>
<dbReference type="HOGENOM" id="CLU_2005537_0_0_1"/>
<gene>
    <name evidence="1" type="ORF">H103_05011</name>
</gene>
<dbReference type="EMBL" id="KK207864">
    <property type="protein sequence ID" value="EZF51771.1"/>
    <property type="molecule type" value="Genomic_DNA"/>
</dbReference>
<accession>A0A022W075</accession>
<protein>
    <submittedName>
        <fullName evidence="1">Uncharacterized protein</fullName>
    </submittedName>
</protein>
<reference evidence="1" key="1">
    <citation type="submission" date="2014-02" db="EMBL/GenBank/DDBJ databases">
        <title>The Genome Sequence of Trichophyton rubrum (morphotype fischeri) CBS 288.86.</title>
        <authorList>
            <consortium name="The Broad Institute Genomics Platform"/>
            <person name="Cuomo C.A."/>
            <person name="White T.C."/>
            <person name="Graser Y."/>
            <person name="Martinez-Rossi N."/>
            <person name="Heitman J."/>
            <person name="Young S.K."/>
            <person name="Zeng Q."/>
            <person name="Gargeya S."/>
            <person name="Abouelleil A."/>
            <person name="Alvarado L."/>
            <person name="Chapman S.B."/>
            <person name="Gainer-Dewar J."/>
            <person name="Goldberg J."/>
            <person name="Griggs A."/>
            <person name="Gujja S."/>
            <person name="Hansen M."/>
            <person name="Howarth C."/>
            <person name="Imamovic A."/>
            <person name="Larimer J."/>
            <person name="Martinez D."/>
            <person name="Murphy C."/>
            <person name="Pearson M.D."/>
            <person name="Persinoti G."/>
            <person name="Poon T."/>
            <person name="Priest M."/>
            <person name="Roberts A.D."/>
            <person name="Saif S."/>
            <person name="Shea T.D."/>
            <person name="Sykes S.N."/>
            <person name="Wortman J."/>
            <person name="Nusbaum C."/>
            <person name="Birren B."/>
        </authorList>
    </citation>
    <scope>NUCLEOTIDE SEQUENCE [LARGE SCALE GENOMIC DNA]</scope>
    <source>
        <strain evidence="1">CBS 288.86</strain>
    </source>
</reference>
<dbReference type="Proteomes" id="UP000023758">
    <property type="component" value="Unassembled WGS sequence"/>
</dbReference>
<sequence length="124" mass="14257">MPPYAYKNWLSQDVVFSSFFASLHHLRLHLHPVPTPPNYTSGASPPFQLPPQCLSYTSPTARHLHLHLVHFITFLDIHHLSYPCTCTAPPFLHHHPYNSIFTPPFLHLHPYKSFPTTPSYPHSS</sequence>
<evidence type="ECO:0000313" key="1">
    <source>
        <dbReference type="EMBL" id="EZF51771.1"/>
    </source>
</evidence>
<proteinExistence type="predicted"/>
<organism evidence="1">
    <name type="scientific">Trichophyton rubrum CBS 288.86</name>
    <dbReference type="NCBI Taxonomy" id="1215330"/>
    <lineage>
        <taxon>Eukaryota</taxon>
        <taxon>Fungi</taxon>
        <taxon>Dikarya</taxon>
        <taxon>Ascomycota</taxon>
        <taxon>Pezizomycotina</taxon>
        <taxon>Eurotiomycetes</taxon>
        <taxon>Eurotiomycetidae</taxon>
        <taxon>Onygenales</taxon>
        <taxon>Arthrodermataceae</taxon>
        <taxon>Trichophyton</taxon>
    </lineage>
</organism>
<name>A0A022W075_TRIRU</name>